<dbReference type="Gene3D" id="3.30.565.10">
    <property type="entry name" value="Histidine kinase-like ATPase, C-terminal domain"/>
    <property type="match status" value="1"/>
</dbReference>
<evidence type="ECO:0008006" key="4">
    <source>
        <dbReference type="Google" id="ProtNLM"/>
    </source>
</evidence>
<feature type="compositionally biased region" description="Basic and acidic residues" evidence="1">
    <location>
        <begin position="882"/>
        <end position="892"/>
    </location>
</feature>
<gene>
    <name evidence="2" type="ORF">AUR64_03940</name>
</gene>
<comment type="caution">
    <text evidence="2">The sequence shown here is derived from an EMBL/GenBank/DDBJ whole genome shotgun (WGS) entry which is preliminary data.</text>
</comment>
<dbReference type="PANTHER" id="PTHR32387">
    <property type="entry name" value="WU:FJ29H11"/>
    <property type="match status" value="1"/>
</dbReference>
<dbReference type="InterPro" id="IPR052957">
    <property type="entry name" value="Auxin_embryo_med"/>
</dbReference>
<dbReference type="STRING" id="1514971.AUR64_03940"/>
<proteinExistence type="predicted"/>
<dbReference type="RefSeq" id="WP_058580148.1">
    <property type="nucleotide sequence ID" value="NZ_LOPU01000004.1"/>
</dbReference>
<feature type="compositionally biased region" description="Acidic residues" evidence="1">
    <location>
        <begin position="1379"/>
        <end position="1395"/>
    </location>
</feature>
<evidence type="ECO:0000313" key="3">
    <source>
        <dbReference type="Proteomes" id="UP000054387"/>
    </source>
</evidence>
<dbReference type="Proteomes" id="UP000054387">
    <property type="component" value="Unassembled WGS sequence"/>
</dbReference>
<keyword evidence="3" id="KW-1185">Reference proteome</keyword>
<dbReference type="OrthoDB" id="297306at2157"/>
<dbReference type="PANTHER" id="PTHR32387:SF0">
    <property type="entry name" value="PROTEIN NO VEIN"/>
    <property type="match status" value="1"/>
</dbReference>
<feature type="region of interest" description="Disordered" evidence="1">
    <location>
        <begin position="1375"/>
        <end position="1492"/>
    </location>
</feature>
<dbReference type="SUPFAM" id="SSF55874">
    <property type="entry name" value="ATPase domain of HSP90 chaperone/DNA topoisomerase II/histidine kinase"/>
    <property type="match status" value="1"/>
</dbReference>
<organism evidence="2 3">
    <name type="scientific">Haloprofundus marisrubri</name>
    <dbReference type="NCBI Taxonomy" id="1514971"/>
    <lineage>
        <taxon>Archaea</taxon>
        <taxon>Methanobacteriati</taxon>
        <taxon>Methanobacteriota</taxon>
        <taxon>Stenosarchaea group</taxon>
        <taxon>Halobacteria</taxon>
        <taxon>Halobacteriales</taxon>
        <taxon>Haloferacaceae</taxon>
        <taxon>Haloprofundus</taxon>
    </lineage>
</organism>
<dbReference type="EMBL" id="LOPU01000004">
    <property type="protein sequence ID" value="KTG11415.1"/>
    <property type="molecule type" value="Genomic_DNA"/>
</dbReference>
<name>A0A0W1RDA3_9EURY</name>
<accession>A0A0W1RDA3</accession>
<dbReference type="NCBIfam" id="NF047352">
    <property type="entry name" value="P_loop_sacsin"/>
    <property type="match status" value="1"/>
</dbReference>
<evidence type="ECO:0000256" key="1">
    <source>
        <dbReference type="SAM" id="MobiDB-lite"/>
    </source>
</evidence>
<evidence type="ECO:0000313" key="2">
    <source>
        <dbReference type="EMBL" id="KTG11415.1"/>
    </source>
</evidence>
<reference evidence="2 3" key="1">
    <citation type="submission" date="2015-12" db="EMBL/GenBank/DDBJ databases">
        <title>Haloprofundus marisrubri gen. nov., sp. nov., an extremely halophilic archaeon isolated from the Discovery deep brine-seawater interface in the Red Sea.</title>
        <authorList>
            <person name="Zhang G."/>
            <person name="Stingl U."/>
            <person name="Rashid M."/>
        </authorList>
    </citation>
    <scope>NUCLEOTIDE SEQUENCE [LARGE SCALE GENOMIC DNA]</scope>
    <source>
        <strain evidence="2 3">SB9</strain>
    </source>
</reference>
<feature type="region of interest" description="Disordered" evidence="1">
    <location>
        <begin position="856"/>
        <end position="892"/>
    </location>
</feature>
<protein>
    <recommendedName>
        <fullName evidence="4">Protein NO VEIN C-terminal domain-containing protein</fullName>
    </recommendedName>
</protein>
<feature type="compositionally biased region" description="Low complexity" evidence="1">
    <location>
        <begin position="1465"/>
        <end position="1475"/>
    </location>
</feature>
<sequence>MDVTDPDSIADIQSLHLGTYQSNPDRIESDAGTERQDRADYEGRFIFELLQNAVDEMDDTEDPRVKLELTEDALLVANNGNAFSIKDLYALTLTTRTTKAGETTIGHKGRGFTSVLGITDNPRVYSNEITGAQFDREATADLLNEDDTIVNRLDREVEDSQVPLLGVPHSTDQPTRVSELLDEGYTTVFELPLREPSRHRGSITRKLQALEANTVALLPQLKQIKIVSPEWERMWEITRTDIDGNENQLLVELDCETTTEGTTESVTRQFCFFNRSDIDQDCIAEQADLTEPEIDAMGELSVGVVLAADPVRENPDPVVADWELAPVYGESSDRPPYIHVFLPTKERSPIPALVTGTFQSDTSRRNLTLDYDDEQGYQAQFNALLFAEVGALLEETVIPFVTESATETASFLDALDPSLGQKREWSFTPGSVDHCLFSEIISHISSVEFLPSAFDDHCVAIDDVCVPPTSAKIPELGERFVGLLASATEAPNDLPQIPAGSLLGHNRVQTLAAYGASELTAADIPEVLERAGADPEFRKTRESEWGLFDEERSEDDEECILHIDPVLEYFVQLRKTLESDEEREGFDTTCRSHSVLPIGVTVSENGRLRALRKGNDDDSVFMPPEEDMPEGTLPALEFLPRELYYGTNASRAQKLRNKALPTDFTADLQTIWDINDYQFATVFDVGVRPSIPGPNTPKRDPSPLENMAALKTIQRMAAVHSPENDRSPDSSLLYKSSRRPFTDLTKLPLPTKSSDEDTDVEWYPAHRVYFSSAWQSALSRPDNTQIEPFLRTVSEETDSERFAPKFLASPEHLGVKIEDDDGNPTKELIQWVDFFKWLGVSEHIRPLPLFAPDSGTRHRYKKTKGLSRPPRSAISTPVDLSQPDHGKSPVDHRYTGLSEQEWEKYRGHLKEYIDREIPDVEQQYLFQINSLEYAAEILSAAKDEVVGERLLHHLVFWWGRGLSQHRHATVAEFTNSRWRGSNRNYVFHSGELNSLGQNLWIWQLRQSPWVPTTFGAVKPTAAWSLPAKDQKRFSLQLDRNYSLLPFLKGTFPTRLLHSSPDAEPLAQAFGIGMQLEQDSFSPTDAYHVLDCIGQLLTEKSVELAELSGAVELLYTRVAELLPGLQRGEITAEEWLPEASKLDTVLLLCRVGDRYELHPANETYFVRSRSSRDRYGTLGVPVISLFKSEAASFGTHCGATDLRAVVEKEPGYADGSTPPLSVADFTITDEWLETVLTALLLRLRTNRPSSALVDQDTSNTESFLEELVFVEDLDIEISLNDGSWGRNLEPEPQPYYIERDDNGNREILIDRTLDQTDFVAALTSAYTDRLNVPQYYEAVSNLVEHAFGNESPQTELQNRLRIVGSEVPDGQIASTRESLFSDEDDQPSPDDDEDHDDGWYSTDESGPSSNEEQEETETLTSTGSTPNRSGSAAHSRQVPDPSAVTKIGDREVYYQDSEPANDSNEEQSNSQNSGGQPARTNGGSGTAVAPSQEYRDKIDVFGMAITMESELNRLRQDGEENPAAKVIDVHTPQTYKEARDSSPILNAAIQNFGDQNGLEENPLKTDWPGFDVLTLKTDEAGQSVIDRCIELKTSGVNTQKPSLSWNEWKAAGGPLSEHYYLYVARNIRSGNSGDAKLLEIPQPFHRLRNRTREKRERNVQVDLRSFDFTDEPIIEQKIEWDE</sequence>
<dbReference type="InterPro" id="IPR036890">
    <property type="entry name" value="HATPase_C_sf"/>
</dbReference>